<evidence type="ECO:0000313" key="2">
    <source>
        <dbReference type="Proteomes" id="UP001152795"/>
    </source>
</evidence>
<dbReference type="AlphaFoldDB" id="A0A7D9HV07"/>
<evidence type="ECO:0000313" key="1">
    <source>
        <dbReference type="EMBL" id="CAB3991101.1"/>
    </source>
</evidence>
<gene>
    <name evidence="1" type="ORF">PACLA_8A006967</name>
</gene>
<sequence length="227" mass="25455">MYLTKIEASFKDNPKMFSSYYKAILHPRSTINSVITFNVNNLTATSLKEKAELFNTYFYSVFRPAKSTEITEAPLSLPTSALLSDFSISEEEVAEHLSNLDPSETPGQILKQCSSVIAPCLCSLFNHSIQSGTLPSELKSANVTPVHKKNKKEPAINYRPISLLSIISKVLERCVCHRFFEHVQDKINKSQQGFFHGHSCVTQLLATLQHIGHVLFLDLLKPSFPLN</sequence>
<name>A0A7D9HV07_PARCT</name>
<reference evidence="1" key="1">
    <citation type="submission" date="2020-04" db="EMBL/GenBank/DDBJ databases">
        <authorList>
            <person name="Alioto T."/>
            <person name="Alioto T."/>
            <person name="Gomez Garrido J."/>
        </authorList>
    </citation>
    <scope>NUCLEOTIDE SEQUENCE</scope>
    <source>
        <strain evidence="1">A484AB</strain>
    </source>
</reference>
<dbReference type="PANTHER" id="PTHR33395:SF22">
    <property type="entry name" value="REVERSE TRANSCRIPTASE DOMAIN-CONTAINING PROTEIN"/>
    <property type="match status" value="1"/>
</dbReference>
<dbReference type="PANTHER" id="PTHR33395">
    <property type="entry name" value="TRANSCRIPTASE, PUTATIVE-RELATED-RELATED"/>
    <property type="match status" value="1"/>
</dbReference>
<protein>
    <submittedName>
        <fullName evidence="1">Uncharacterized protein</fullName>
    </submittedName>
</protein>
<accession>A0A7D9HV07</accession>
<keyword evidence="2" id="KW-1185">Reference proteome</keyword>
<dbReference type="EMBL" id="CACRXK020001789">
    <property type="protein sequence ID" value="CAB3991101.1"/>
    <property type="molecule type" value="Genomic_DNA"/>
</dbReference>
<organism evidence="1 2">
    <name type="scientific">Paramuricea clavata</name>
    <name type="common">Red gorgonian</name>
    <name type="synonym">Violescent sea-whip</name>
    <dbReference type="NCBI Taxonomy" id="317549"/>
    <lineage>
        <taxon>Eukaryota</taxon>
        <taxon>Metazoa</taxon>
        <taxon>Cnidaria</taxon>
        <taxon>Anthozoa</taxon>
        <taxon>Octocorallia</taxon>
        <taxon>Malacalcyonacea</taxon>
        <taxon>Plexauridae</taxon>
        <taxon>Paramuricea</taxon>
    </lineage>
</organism>
<proteinExistence type="predicted"/>
<dbReference type="Proteomes" id="UP001152795">
    <property type="component" value="Unassembled WGS sequence"/>
</dbReference>
<comment type="caution">
    <text evidence="1">The sequence shown here is derived from an EMBL/GenBank/DDBJ whole genome shotgun (WGS) entry which is preliminary data.</text>
</comment>